<dbReference type="RefSeq" id="WP_146511873.1">
    <property type="nucleotide sequence ID" value="NZ_SIHI01000034.1"/>
</dbReference>
<evidence type="ECO:0000313" key="3">
    <source>
        <dbReference type="Proteomes" id="UP000317243"/>
    </source>
</evidence>
<evidence type="ECO:0000256" key="1">
    <source>
        <dbReference type="SAM" id="MobiDB-lite"/>
    </source>
</evidence>
<dbReference type="GO" id="GO:0005198">
    <property type="term" value="F:structural molecule activity"/>
    <property type="evidence" value="ECO:0007669"/>
    <property type="project" value="InterPro"/>
</dbReference>
<accession>A0A5C5VZY7</accession>
<reference evidence="2 3" key="1">
    <citation type="submission" date="2019-02" db="EMBL/GenBank/DDBJ databases">
        <title>Deep-cultivation of Planctomycetes and their phenomic and genomic characterization uncovers novel biology.</title>
        <authorList>
            <person name="Wiegand S."/>
            <person name="Jogler M."/>
            <person name="Boedeker C."/>
            <person name="Pinto D."/>
            <person name="Vollmers J."/>
            <person name="Rivas-Marin E."/>
            <person name="Kohn T."/>
            <person name="Peeters S.H."/>
            <person name="Heuer A."/>
            <person name="Rast P."/>
            <person name="Oberbeckmann S."/>
            <person name="Bunk B."/>
            <person name="Jeske O."/>
            <person name="Meyerdierks A."/>
            <person name="Storesund J.E."/>
            <person name="Kallscheuer N."/>
            <person name="Luecker S."/>
            <person name="Lage O.M."/>
            <person name="Pohl T."/>
            <person name="Merkel B.J."/>
            <person name="Hornburger P."/>
            <person name="Mueller R.-W."/>
            <person name="Bruemmer F."/>
            <person name="Labrenz M."/>
            <person name="Spormann A.M."/>
            <person name="Op Den Camp H."/>
            <person name="Overmann J."/>
            <person name="Amann R."/>
            <person name="Jetten M.S.M."/>
            <person name="Mascher T."/>
            <person name="Medema M.H."/>
            <person name="Devos D.P."/>
            <person name="Kaster A.-K."/>
            <person name="Ovreas L."/>
            <person name="Rohde M."/>
            <person name="Galperin M.Y."/>
            <person name="Jogler C."/>
        </authorList>
    </citation>
    <scope>NUCLEOTIDE SEQUENCE [LARGE SCALE GENOMIC DNA]</scope>
    <source>
        <strain evidence="2 3">KOR42</strain>
    </source>
</reference>
<protein>
    <submittedName>
        <fullName evidence="2">Phage portal protein, lambda family</fullName>
    </submittedName>
</protein>
<proteinExistence type="predicted"/>
<dbReference type="InterPro" id="IPR006429">
    <property type="entry name" value="Phage_lambda_portal"/>
</dbReference>
<dbReference type="OrthoDB" id="622132at2"/>
<feature type="compositionally biased region" description="Basic and acidic residues" evidence="1">
    <location>
        <begin position="24"/>
        <end position="35"/>
    </location>
</feature>
<keyword evidence="3" id="KW-1185">Reference proteome</keyword>
<dbReference type="AlphaFoldDB" id="A0A5C5VZY7"/>
<sequence length="338" mass="39190">MIAPLKHLSNWHLSNWFTRTPAAERHRDLGSQDRPRLRKVRRQQREVQASYDAASTNEFNNRYWRNADGLSADEANSLEVRTELRNRSRYHCHEADPIMQGIVHTLANDVIGTGPRLQMLIPGRPDLNRELEQRFHAWAKRIRLAKKLRLMELAEIVDGEAFAQVVTNRKLQRWLPMTLDYKVIECDRITTPRLRYDPYKIDGIDLDELCEPQTYHVLTQHPGSSFYTDETVAVDASMMIHAFRQDRPEQHRGVPQTTTAMPVAALRRDYLLAVLHNARSAAKFTGVIETGASHLNDDNEAFDPDVESFDIVDIDYDMLTSLPFGWKLKQYAQRRVVF</sequence>
<gene>
    <name evidence="2" type="ORF">KOR42_45220</name>
</gene>
<dbReference type="EMBL" id="SIHI01000034">
    <property type="protein sequence ID" value="TWT43062.1"/>
    <property type="molecule type" value="Genomic_DNA"/>
</dbReference>
<feature type="region of interest" description="Disordered" evidence="1">
    <location>
        <begin position="24"/>
        <end position="47"/>
    </location>
</feature>
<organism evidence="2 3">
    <name type="scientific">Thalassoglobus neptunius</name>
    <dbReference type="NCBI Taxonomy" id="1938619"/>
    <lineage>
        <taxon>Bacteria</taxon>
        <taxon>Pseudomonadati</taxon>
        <taxon>Planctomycetota</taxon>
        <taxon>Planctomycetia</taxon>
        <taxon>Planctomycetales</taxon>
        <taxon>Planctomycetaceae</taxon>
        <taxon>Thalassoglobus</taxon>
    </lineage>
</organism>
<comment type="caution">
    <text evidence="2">The sequence shown here is derived from an EMBL/GenBank/DDBJ whole genome shotgun (WGS) entry which is preliminary data.</text>
</comment>
<name>A0A5C5VZY7_9PLAN</name>
<dbReference type="Pfam" id="PF05136">
    <property type="entry name" value="Phage_portal_2"/>
    <property type="match status" value="1"/>
</dbReference>
<dbReference type="Proteomes" id="UP000317243">
    <property type="component" value="Unassembled WGS sequence"/>
</dbReference>
<dbReference type="GO" id="GO:0019068">
    <property type="term" value="P:virion assembly"/>
    <property type="evidence" value="ECO:0007669"/>
    <property type="project" value="InterPro"/>
</dbReference>
<evidence type="ECO:0000313" key="2">
    <source>
        <dbReference type="EMBL" id="TWT43062.1"/>
    </source>
</evidence>